<dbReference type="EMBL" id="CP000853">
    <property type="protein sequence ID" value="ABW17776.1"/>
    <property type="molecule type" value="Genomic_DNA"/>
</dbReference>
<keyword evidence="4" id="KW-1185">Reference proteome</keyword>
<accession>A8MKV9</accession>
<dbReference type="SUPFAM" id="SSF159713">
    <property type="entry name" value="Dhaf3308-like"/>
    <property type="match status" value="1"/>
</dbReference>
<dbReference type="HOGENOM" id="CLU_076326_1_0_9"/>
<reference evidence="4" key="1">
    <citation type="submission" date="2007-10" db="EMBL/GenBank/DDBJ databases">
        <title>Complete genome of Alkaliphilus oremlandii OhILAs.</title>
        <authorList>
            <person name="Copeland A."/>
            <person name="Lucas S."/>
            <person name="Lapidus A."/>
            <person name="Barry K."/>
            <person name="Detter J.C."/>
            <person name="Glavina del Rio T."/>
            <person name="Hammon N."/>
            <person name="Israni S."/>
            <person name="Dalin E."/>
            <person name="Tice H."/>
            <person name="Pitluck S."/>
            <person name="Chain P."/>
            <person name="Malfatti S."/>
            <person name="Shin M."/>
            <person name="Vergez L."/>
            <person name="Schmutz J."/>
            <person name="Larimer F."/>
            <person name="Land M."/>
            <person name="Hauser L."/>
            <person name="Kyrpides N."/>
            <person name="Mikhailova N."/>
            <person name="Stolz J.F."/>
            <person name="Dawson A."/>
            <person name="Fisher E."/>
            <person name="Crable B."/>
            <person name="Perera E."/>
            <person name="Lisak J."/>
            <person name="Ranganathan M."/>
            <person name="Basu P."/>
            <person name="Richardson P."/>
        </authorList>
    </citation>
    <scope>NUCLEOTIDE SEQUENCE [LARGE SCALE GENOMIC DNA]</scope>
    <source>
        <strain evidence="4">OhILAs</strain>
    </source>
</reference>
<dbReference type="STRING" id="350688.Clos_0212"/>
<organism evidence="3 4">
    <name type="scientific">Alkaliphilus oremlandii (strain OhILAs)</name>
    <name type="common">Clostridium oremlandii (strain OhILAs)</name>
    <dbReference type="NCBI Taxonomy" id="350688"/>
    <lineage>
        <taxon>Bacteria</taxon>
        <taxon>Bacillati</taxon>
        <taxon>Bacillota</taxon>
        <taxon>Clostridia</taxon>
        <taxon>Peptostreptococcales</taxon>
        <taxon>Natronincolaceae</taxon>
        <taxon>Alkaliphilus</taxon>
    </lineage>
</organism>
<evidence type="ECO:0000313" key="4">
    <source>
        <dbReference type="Proteomes" id="UP000000269"/>
    </source>
</evidence>
<dbReference type="Gene3D" id="3.40.50.11590">
    <property type="match status" value="1"/>
</dbReference>
<dbReference type="Proteomes" id="UP000000269">
    <property type="component" value="Chromosome"/>
</dbReference>
<gene>
    <name evidence="3" type="ordered locus">Clos_0212</name>
</gene>
<dbReference type="AlphaFoldDB" id="A8MKV9"/>
<dbReference type="KEGG" id="aoe:Clos_0212"/>
<dbReference type="InterPro" id="IPR025251">
    <property type="entry name" value="DUF4213"/>
</dbReference>
<dbReference type="Pfam" id="PF13938">
    <property type="entry name" value="DUF4213"/>
    <property type="match status" value="1"/>
</dbReference>
<name>A8MKV9_ALKOO</name>
<evidence type="ECO:0008006" key="5">
    <source>
        <dbReference type="Google" id="ProtNLM"/>
    </source>
</evidence>
<evidence type="ECO:0000259" key="2">
    <source>
        <dbReference type="Pfam" id="PF13938"/>
    </source>
</evidence>
<evidence type="ECO:0000313" key="3">
    <source>
        <dbReference type="EMBL" id="ABW17776.1"/>
    </source>
</evidence>
<dbReference type="RefSeq" id="WP_012158091.1">
    <property type="nucleotide sequence ID" value="NC_009922.1"/>
</dbReference>
<dbReference type="eggNOG" id="COG2014">
    <property type="taxonomic scope" value="Bacteria"/>
</dbReference>
<dbReference type="InterPro" id="IPR007161">
    <property type="entry name" value="DUF364"/>
</dbReference>
<sequence>MGTQSNEILNETIDQIRAVFGEEMNHITVERVTVGLFFTGVKLNNGEGGICFTPIKDIPQGVCCPSSAKEMPLSGKMVGKNVEYFIEGMFKGSVLRKAIGIAVLNALSATCWNQKNYSGNYEIIHNADPVDENTSIPQDKTVTVVGALLPYIKMLKKNKNKFFILELAPETLKADELDHFVPNDRAQEALGQSDLIIITGTTIINDTLEGLISMAKEGAEIIVVGPTASMLPDAFFKRGIKKIGSIAVTKSDELLDILAEAGSGYHFFGKSANKIVIAEKNSI</sequence>
<dbReference type="Pfam" id="PF04016">
    <property type="entry name" value="DUF364"/>
    <property type="match status" value="1"/>
</dbReference>
<feature type="domain" description="DUF4213" evidence="2">
    <location>
        <begin position="20"/>
        <end position="108"/>
    </location>
</feature>
<protein>
    <recommendedName>
        <fullName evidence="5">Fis family transcriptional regulator</fullName>
    </recommendedName>
</protein>
<proteinExistence type="predicted"/>
<evidence type="ECO:0000259" key="1">
    <source>
        <dbReference type="Pfam" id="PF04016"/>
    </source>
</evidence>
<dbReference type="OrthoDB" id="252759at2"/>
<feature type="domain" description="Putative heavy-metal chelation" evidence="1">
    <location>
        <begin position="129"/>
        <end position="276"/>
    </location>
</feature>